<dbReference type="InterPro" id="IPR036249">
    <property type="entry name" value="Thioredoxin-like_sf"/>
</dbReference>
<feature type="region of interest" description="Disordered" evidence="2">
    <location>
        <begin position="246"/>
        <end position="290"/>
    </location>
</feature>
<dbReference type="AlphaFoldDB" id="A0AAU9INE0"/>
<feature type="compositionally biased region" description="Polar residues" evidence="2">
    <location>
        <begin position="202"/>
        <end position="211"/>
    </location>
</feature>
<gene>
    <name evidence="4" type="ORF">BSTOLATCC_MIC11680</name>
</gene>
<feature type="region of interest" description="Disordered" evidence="2">
    <location>
        <begin position="200"/>
        <end position="221"/>
    </location>
</feature>
<feature type="compositionally biased region" description="Basic and acidic residues" evidence="2">
    <location>
        <begin position="212"/>
        <end position="221"/>
    </location>
</feature>
<dbReference type="Pfam" id="PF10262">
    <property type="entry name" value="Rdx"/>
    <property type="match status" value="1"/>
</dbReference>
<dbReference type="Pfam" id="PF26187">
    <property type="entry name" value="Ig_NPHP4_4th"/>
    <property type="match status" value="1"/>
</dbReference>
<sequence>MLQVNSEKIFIEHCIYCDKHKWCTNHDENKYKQYYNEAKYTLESEFPNFIVVENQIPVGLEKKFNADPLIYKMGTAHFPRIGSFEIYYRKFIVFSKLGTKKWPRIEQLAAKIREIQDYTSNPPKIQRPQTARPSTKPMLIKKRKVRSRPTTAKTRSKAPKPIDNENHLIEVVSTNALETWKSEDNRKEIMHQRSLPELEIASQRSIENEQPSIRKQEEVKTPFKVDIKSPDKTEVKRLAKIELKKEDSSPKIVPKENDLKSPKITPKENEPRSPKMITKEYEPKSPQGYEEKSPVKIVTIDELVKSASLRTNKELHPKREVTKSYDVSIEITETVNKKITYQNQTDCDSKFFIVSSHPDLMEVKDETLEIIKGQRGKIQLIFKPIYENTKNSYYLYIDKDGEPWECIQINAQYE</sequence>
<dbReference type="SUPFAM" id="SSF52833">
    <property type="entry name" value="Thioredoxin-like"/>
    <property type="match status" value="1"/>
</dbReference>
<comment type="caution">
    <text evidence="4">The sequence shown here is derived from an EMBL/GenBank/DDBJ whole genome shotgun (WGS) entry which is preliminary data.</text>
</comment>
<dbReference type="EMBL" id="CAJZBQ010000012">
    <property type="protein sequence ID" value="CAG9314682.1"/>
    <property type="molecule type" value="Genomic_DNA"/>
</dbReference>
<feature type="compositionally biased region" description="Polar residues" evidence="2">
    <location>
        <begin position="119"/>
        <end position="133"/>
    </location>
</feature>
<dbReference type="Gene3D" id="3.40.30.10">
    <property type="entry name" value="Glutaredoxin"/>
    <property type="match status" value="1"/>
</dbReference>
<evidence type="ECO:0000256" key="2">
    <source>
        <dbReference type="SAM" id="MobiDB-lite"/>
    </source>
</evidence>
<evidence type="ECO:0000259" key="3">
    <source>
        <dbReference type="Pfam" id="PF26187"/>
    </source>
</evidence>
<proteinExistence type="predicted"/>
<dbReference type="InterPro" id="IPR058685">
    <property type="entry name" value="Ig_NPHP4_4th"/>
</dbReference>
<dbReference type="Proteomes" id="UP001162131">
    <property type="component" value="Unassembled WGS sequence"/>
</dbReference>
<feature type="region of interest" description="Disordered" evidence="2">
    <location>
        <begin position="119"/>
        <end position="162"/>
    </location>
</feature>
<feature type="domain" description="NPHP4 Ig-like" evidence="3">
    <location>
        <begin position="323"/>
        <end position="408"/>
    </location>
</feature>
<evidence type="ECO:0000313" key="4">
    <source>
        <dbReference type="EMBL" id="CAG9314682.1"/>
    </source>
</evidence>
<keyword evidence="5" id="KW-1185">Reference proteome</keyword>
<evidence type="ECO:0000256" key="1">
    <source>
        <dbReference type="ARBA" id="ARBA00023284"/>
    </source>
</evidence>
<keyword evidence="1" id="KW-0676">Redox-active center</keyword>
<name>A0AAU9INE0_9CILI</name>
<accession>A0AAU9INE0</accession>
<dbReference type="InterPro" id="IPR011893">
    <property type="entry name" value="Selenoprotein_Rdx-typ"/>
</dbReference>
<protein>
    <recommendedName>
        <fullName evidence="3">NPHP4 Ig-like domain-containing protein</fullName>
    </recommendedName>
</protein>
<organism evidence="4 5">
    <name type="scientific">Blepharisma stoltei</name>
    <dbReference type="NCBI Taxonomy" id="1481888"/>
    <lineage>
        <taxon>Eukaryota</taxon>
        <taxon>Sar</taxon>
        <taxon>Alveolata</taxon>
        <taxon>Ciliophora</taxon>
        <taxon>Postciliodesmatophora</taxon>
        <taxon>Heterotrichea</taxon>
        <taxon>Heterotrichida</taxon>
        <taxon>Blepharismidae</taxon>
        <taxon>Blepharisma</taxon>
    </lineage>
</organism>
<evidence type="ECO:0000313" key="5">
    <source>
        <dbReference type="Proteomes" id="UP001162131"/>
    </source>
</evidence>
<reference evidence="4" key="1">
    <citation type="submission" date="2021-09" db="EMBL/GenBank/DDBJ databases">
        <authorList>
            <consortium name="AG Swart"/>
            <person name="Singh M."/>
            <person name="Singh A."/>
            <person name="Seah K."/>
            <person name="Emmerich C."/>
        </authorList>
    </citation>
    <scope>NUCLEOTIDE SEQUENCE</scope>
    <source>
        <strain evidence="4">ATCC30299</strain>
    </source>
</reference>